<dbReference type="STRING" id="27349.A0A0L6VAN8"/>
<dbReference type="OrthoDB" id="2507306at2759"/>
<feature type="compositionally biased region" description="Low complexity" evidence="2">
    <location>
        <begin position="22"/>
        <end position="34"/>
    </location>
</feature>
<dbReference type="EMBL" id="LAVV01006959">
    <property type="protein sequence ID" value="KNZ57622.1"/>
    <property type="molecule type" value="Genomic_DNA"/>
</dbReference>
<feature type="domain" description="HTH CENPB-type" evidence="3">
    <location>
        <begin position="150"/>
        <end position="178"/>
    </location>
</feature>
<feature type="region of interest" description="Disordered" evidence="2">
    <location>
        <begin position="17"/>
        <end position="45"/>
    </location>
</feature>
<evidence type="ECO:0000256" key="2">
    <source>
        <dbReference type="SAM" id="MobiDB-lite"/>
    </source>
</evidence>
<sequence length="212" mass="24196">MLSRSTSSTLLQHINAHDPTYHHPMPNNQQQHQHQLNHHHHHHLYQQQPMLPAYHHHHIHARSLSTSTVSGRPPPKTSRRQSKLNNLDRRRIYIAVQWGIDRSSVSKILKYRDKWLSISPTARAAKVIKHRGGRFPQLESEVDVALDVSQEMGLGEGAFKASNGWLDAFKERAQIKGGRFLDLSRTNPSSINNNTHNSDQLAIHEPIHPNAA</sequence>
<dbReference type="Pfam" id="PF03221">
    <property type="entry name" value="HTH_Tnp_Tc5"/>
    <property type="match status" value="1"/>
</dbReference>
<name>A0A0L6VAN8_9BASI</name>
<protein>
    <recommendedName>
        <fullName evidence="3">HTH CENPB-type domain-containing protein</fullName>
    </recommendedName>
</protein>
<keyword evidence="5" id="KW-1185">Reference proteome</keyword>
<feature type="compositionally biased region" description="Basic residues" evidence="2">
    <location>
        <begin position="35"/>
        <end position="44"/>
    </location>
</feature>
<gene>
    <name evidence="4" type="ORF">VP01_210g1</name>
</gene>
<feature type="compositionally biased region" description="Polar residues" evidence="2">
    <location>
        <begin position="187"/>
        <end position="200"/>
    </location>
</feature>
<proteinExistence type="predicted"/>
<dbReference type="InterPro" id="IPR006600">
    <property type="entry name" value="HTH_CenpB_DNA-bd_dom"/>
</dbReference>
<dbReference type="GO" id="GO:0003677">
    <property type="term" value="F:DNA binding"/>
    <property type="evidence" value="ECO:0007669"/>
    <property type="project" value="UniProtKB-KW"/>
</dbReference>
<comment type="caution">
    <text evidence="4">The sequence shown here is derived from an EMBL/GenBank/DDBJ whole genome shotgun (WGS) entry which is preliminary data.</text>
</comment>
<reference evidence="4 5" key="1">
    <citation type="submission" date="2015-08" db="EMBL/GenBank/DDBJ databases">
        <title>Next Generation Sequencing and Analysis of the Genome of Puccinia sorghi L Schw, the Causal Agent of Maize Common Rust.</title>
        <authorList>
            <person name="Rochi L."/>
            <person name="Burguener G."/>
            <person name="Darino M."/>
            <person name="Turjanski A."/>
            <person name="Kreff E."/>
            <person name="Dieguez M.J."/>
            <person name="Sacco F."/>
        </authorList>
    </citation>
    <scope>NUCLEOTIDE SEQUENCE [LARGE SCALE GENOMIC DNA]</scope>
    <source>
        <strain evidence="4 5">RO10H11247</strain>
    </source>
</reference>
<dbReference type="VEuPathDB" id="FungiDB:VP01_210g1"/>
<evidence type="ECO:0000313" key="4">
    <source>
        <dbReference type="EMBL" id="KNZ57622.1"/>
    </source>
</evidence>
<feature type="region of interest" description="Disordered" evidence="2">
    <location>
        <begin position="187"/>
        <end position="212"/>
    </location>
</feature>
<evidence type="ECO:0000256" key="1">
    <source>
        <dbReference type="ARBA" id="ARBA00023125"/>
    </source>
</evidence>
<evidence type="ECO:0000259" key="3">
    <source>
        <dbReference type="Pfam" id="PF03221"/>
    </source>
</evidence>
<accession>A0A0L6VAN8</accession>
<dbReference type="Gene3D" id="1.10.10.60">
    <property type="entry name" value="Homeodomain-like"/>
    <property type="match status" value="1"/>
</dbReference>
<evidence type="ECO:0000313" key="5">
    <source>
        <dbReference type="Proteomes" id="UP000037035"/>
    </source>
</evidence>
<organism evidence="4 5">
    <name type="scientific">Puccinia sorghi</name>
    <dbReference type="NCBI Taxonomy" id="27349"/>
    <lineage>
        <taxon>Eukaryota</taxon>
        <taxon>Fungi</taxon>
        <taxon>Dikarya</taxon>
        <taxon>Basidiomycota</taxon>
        <taxon>Pucciniomycotina</taxon>
        <taxon>Pucciniomycetes</taxon>
        <taxon>Pucciniales</taxon>
        <taxon>Pucciniaceae</taxon>
        <taxon>Puccinia</taxon>
    </lineage>
</organism>
<keyword evidence="1" id="KW-0238">DNA-binding</keyword>
<dbReference type="AlphaFoldDB" id="A0A0L6VAN8"/>
<feature type="region of interest" description="Disordered" evidence="2">
    <location>
        <begin position="60"/>
        <end position="84"/>
    </location>
</feature>
<dbReference type="Proteomes" id="UP000037035">
    <property type="component" value="Unassembled WGS sequence"/>
</dbReference>